<keyword evidence="4" id="KW-1185">Reference proteome</keyword>
<accession>A0A6A6ACB1</accession>
<dbReference type="GeneID" id="54404250"/>
<keyword evidence="2" id="KW-0732">Signal</keyword>
<feature type="chain" id="PRO_5025536819" description="Ecp2 effector protein domain-containing protein" evidence="2">
    <location>
        <begin position="20"/>
        <end position="217"/>
    </location>
</feature>
<evidence type="ECO:0000313" key="4">
    <source>
        <dbReference type="Proteomes" id="UP000799771"/>
    </source>
</evidence>
<proteinExistence type="predicted"/>
<sequence length="217" mass="24121">MHNLLTILTASSLALVAHAAITQADFTGIGHIQVLASDDWSTATPNDTVGCLDTYGKFIASNNTDDCGVFSRLDTYPYTLSTAAGNCTFNDESQETNDDSYYGKTDHAWNCNETYESVIYDELYTIDGFSYVFLCFGDIACYYDAKRLPEANEELSLWQFRWGSQQMDITPGHTQMLLMWNKIGELPKRKSASSVPGPRMRIESGMQVPLQGQGARS</sequence>
<reference evidence="3" key="1">
    <citation type="journal article" date="2020" name="Stud. Mycol.">
        <title>101 Dothideomycetes genomes: a test case for predicting lifestyles and emergence of pathogens.</title>
        <authorList>
            <person name="Haridas S."/>
            <person name="Albert R."/>
            <person name="Binder M."/>
            <person name="Bloem J."/>
            <person name="Labutti K."/>
            <person name="Salamov A."/>
            <person name="Andreopoulos B."/>
            <person name="Baker S."/>
            <person name="Barry K."/>
            <person name="Bills G."/>
            <person name="Bluhm B."/>
            <person name="Cannon C."/>
            <person name="Castanera R."/>
            <person name="Culley D."/>
            <person name="Daum C."/>
            <person name="Ezra D."/>
            <person name="Gonzalez J."/>
            <person name="Henrissat B."/>
            <person name="Kuo A."/>
            <person name="Liang C."/>
            <person name="Lipzen A."/>
            <person name="Lutzoni F."/>
            <person name="Magnuson J."/>
            <person name="Mondo S."/>
            <person name="Nolan M."/>
            <person name="Ohm R."/>
            <person name="Pangilinan J."/>
            <person name="Park H.-J."/>
            <person name="Ramirez L."/>
            <person name="Alfaro M."/>
            <person name="Sun H."/>
            <person name="Tritt A."/>
            <person name="Yoshinaga Y."/>
            <person name="Zwiers L.-H."/>
            <person name="Turgeon B."/>
            <person name="Goodwin S."/>
            <person name="Spatafora J."/>
            <person name="Crous P."/>
            <person name="Grigoriev I."/>
        </authorList>
    </citation>
    <scope>NUCLEOTIDE SEQUENCE</scope>
    <source>
        <strain evidence="3">CBS 119687</strain>
    </source>
</reference>
<gene>
    <name evidence="3" type="ORF">P153DRAFT_292137</name>
</gene>
<organism evidence="3 4">
    <name type="scientific">Dothidotthia symphoricarpi CBS 119687</name>
    <dbReference type="NCBI Taxonomy" id="1392245"/>
    <lineage>
        <taxon>Eukaryota</taxon>
        <taxon>Fungi</taxon>
        <taxon>Dikarya</taxon>
        <taxon>Ascomycota</taxon>
        <taxon>Pezizomycotina</taxon>
        <taxon>Dothideomycetes</taxon>
        <taxon>Pleosporomycetidae</taxon>
        <taxon>Pleosporales</taxon>
        <taxon>Dothidotthiaceae</taxon>
        <taxon>Dothidotthia</taxon>
    </lineage>
</organism>
<dbReference type="AlphaFoldDB" id="A0A6A6ACB1"/>
<evidence type="ECO:0000313" key="3">
    <source>
        <dbReference type="EMBL" id="KAF2128873.1"/>
    </source>
</evidence>
<evidence type="ECO:0008006" key="5">
    <source>
        <dbReference type="Google" id="ProtNLM"/>
    </source>
</evidence>
<evidence type="ECO:0000256" key="2">
    <source>
        <dbReference type="SAM" id="SignalP"/>
    </source>
</evidence>
<evidence type="ECO:0000256" key="1">
    <source>
        <dbReference type="SAM" id="MobiDB-lite"/>
    </source>
</evidence>
<name>A0A6A6ACB1_9PLEO</name>
<dbReference type="OrthoDB" id="3775566at2759"/>
<dbReference type="RefSeq" id="XP_033523262.1">
    <property type="nucleotide sequence ID" value="XM_033663818.1"/>
</dbReference>
<feature type="region of interest" description="Disordered" evidence="1">
    <location>
        <begin position="189"/>
        <end position="217"/>
    </location>
</feature>
<dbReference type="Proteomes" id="UP000799771">
    <property type="component" value="Unassembled WGS sequence"/>
</dbReference>
<protein>
    <recommendedName>
        <fullName evidence="5">Ecp2 effector protein domain-containing protein</fullName>
    </recommendedName>
</protein>
<feature type="signal peptide" evidence="2">
    <location>
        <begin position="1"/>
        <end position="19"/>
    </location>
</feature>
<dbReference type="EMBL" id="ML977507">
    <property type="protein sequence ID" value="KAF2128873.1"/>
    <property type="molecule type" value="Genomic_DNA"/>
</dbReference>